<evidence type="ECO:0000256" key="5">
    <source>
        <dbReference type="ARBA" id="ARBA00022676"/>
    </source>
</evidence>
<evidence type="ECO:0000259" key="19">
    <source>
        <dbReference type="SMART" id="SM00458"/>
    </source>
</evidence>
<dbReference type="PANTHER" id="PTHR11675">
    <property type="entry name" value="N-ACETYLGALACTOSAMINYLTRANSFERASE"/>
    <property type="match status" value="1"/>
</dbReference>
<dbReference type="InterPro" id="IPR045885">
    <property type="entry name" value="GalNAc-T"/>
</dbReference>
<feature type="coiled-coil region" evidence="16">
    <location>
        <begin position="105"/>
        <end position="132"/>
    </location>
</feature>
<keyword evidence="7 18" id="KW-0812">Transmembrane</keyword>
<dbReference type="InterPro" id="IPR001173">
    <property type="entry name" value="Glyco_trans_2-like"/>
</dbReference>
<keyword evidence="12" id="KW-0333">Golgi apparatus</keyword>
<comment type="subcellular location">
    <subcellularLocation>
        <location evidence="2">Golgi apparatus membrane</location>
        <topology evidence="2">Single-pass type II membrane protein</topology>
    </subcellularLocation>
</comment>
<dbReference type="WBParaSite" id="maker-uti_cns_0047786-snap-gene-0.11-mRNA-1">
    <property type="protein sequence ID" value="maker-uti_cns_0047786-snap-gene-0.11-mRNA-1"/>
    <property type="gene ID" value="maker-uti_cns_0047786-snap-gene-0.11"/>
</dbReference>
<dbReference type="Gene3D" id="3.90.550.10">
    <property type="entry name" value="Spore Coat Polysaccharide Biosynthesis Protein SpsA, Chain A"/>
    <property type="match status" value="2"/>
</dbReference>
<feature type="transmembrane region" description="Helical" evidence="18">
    <location>
        <begin position="12"/>
        <end position="32"/>
    </location>
</feature>
<organism evidence="20 21">
    <name type="scientific">Macrostomum lignano</name>
    <dbReference type="NCBI Taxonomy" id="282301"/>
    <lineage>
        <taxon>Eukaryota</taxon>
        <taxon>Metazoa</taxon>
        <taxon>Spiralia</taxon>
        <taxon>Lophotrochozoa</taxon>
        <taxon>Platyhelminthes</taxon>
        <taxon>Rhabditophora</taxon>
        <taxon>Macrostomorpha</taxon>
        <taxon>Macrostomida</taxon>
        <taxon>Macrostomidae</taxon>
        <taxon>Macrostomum</taxon>
    </lineage>
</organism>
<dbReference type="InterPro" id="IPR000772">
    <property type="entry name" value="Ricin_B_lectin"/>
</dbReference>
<comment type="similarity">
    <text evidence="4">Belongs to the glycosyltransferase 2 family. GalNAc-T subfamily.</text>
</comment>
<protein>
    <submittedName>
        <fullName evidence="21">Ricin B-type lectin domain-containing protein</fullName>
    </submittedName>
</protein>
<feature type="compositionally biased region" description="Low complexity" evidence="17">
    <location>
        <begin position="134"/>
        <end position="185"/>
    </location>
</feature>
<keyword evidence="8" id="KW-0479">Metal-binding</keyword>
<proteinExistence type="inferred from homology"/>
<keyword evidence="14" id="KW-1015">Disulfide bond</keyword>
<accession>A0A1I8JHR6</accession>
<dbReference type="SMART" id="SM00458">
    <property type="entry name" value="RICIN"/>
    <property type="match status" value="1"/>
</dbReference>
<keyword evidence="15" id="KW-0464">Manganese</keyword>
<keyword evidence="13 18" id="KW-0472">Membrane</keyword>
<evidence type="ECO:0000256" key="13">
    <source>
        <dbReference type="ARBA" id="ARBA00023136"/>
    </source>
</evidence>
<keyword evidence="16" id="KW-0175">Coiled coil</keyword>
<evidence type="ECO:0000256" key="8">
    <source>
        <dbReference type="ARBA" id="ARBA00022723"/>
    </source>
</evidence>
<keyword evidence="6" id="KW-0808">Transferase</keyword>
<name>A0A1I8JHR6_9PLAT</name>
<evidence type="ECO:0000256" key="10">
    <source>
        <dbReference type="ARBA" id="ARBA00022968"/>
    </source>
</evidence>
<evidence type="ECO:0000256" key="6">
    <source>
        <dbReference type="ARBA" id="ARBA00022679"/>
    </source>
</evidence>
<dbReference type="InterPro" id="IPR029044">
    <property type="entry name" value="Nucleotide-diphossugar_trans"/>
</dbReference>
<dbReference type="GO" id="GO:0006493">
    <property type="term" value="P:protein O-linked glycosylation"/>
    <property type="evidence" value="ECO:0007669"/>
    <property type="project" value="TreeGrafter"/>
</dbReference>
<evidence type="ECO:0000313" key="20">
    <source>
        <dbReference type="Proteomes" id="UP000095280"/>
    </source>
</evidence>
<feature type="domain" description="Ricin B lectin" evidence="19">
    <location>
        <begin position="568"/>
        <end position="693"/>
    </location>
</feature>
<evidence type="ECO:0000256" key="3">
    <source>
        <dbReference type="ARBA" id="ARBA00004922"/>
    </source>
</evidence>
<dbReference type="Proteomes" id="UP000095280">
    <property type="component" value="Unplaced"/>
</dbReference>
<sequence length="1236" mass="140357">MSLVVWSLRRLVNYRVLLLIPLLWFAVALFLIGSHNGGSDQPVEDRGDRLLDGSKDDVDDSVLGSIREAIRLDKERVRAELWNADSADKSRLTKKSRDDVASAIDADIRNRMAKLKRKNEQFRQRLADLRKAATETTTAEETTEESTTATAKTTTGTTKTSSVTAKTSKTSTETTPTTTQQVTSKLPTPTGPGELGASVVVNKQLLDQRQLERFERGWKENAFNEYASELISVQRRLQDYRPKDCRNRKYSIEQLPNTSVIMCMHNEAWSVLLRSIHSVLDRAPPALLHEIILVDDFSNRPHLGRPLEDYLAKLGRVRLLRNKKREGLIRSRLVGASVATGQTLTFLDSHIECTDGWLEPLLQRIRDDRRNVAVPYIDVINEDNFGFFHVANERMVVGGFRWNTMSFSWQSMPQRIRQNLSSLAQPVPTPTMAGGLFSIDRSYFDELGRYDEGMEIWGAENLEISFRIWMCGGRIEILPCSIIGHVFRTRSPYSWGEGSGDVLKRNTIRMAEVWMDNFKHIYYRQFNNLLGDYGDVSDRWLSENGSTAIRFAGTWSTWGNSTRIGVIQSFRLVGGDAWCLDGIRRQGGAEVSLQRCHNKGGNQVWTLSEHGELIRETDCLHYNGRALTLVACQGYGGYGKYQSWRYEDTGDRQIYHPATGQCLTLRHTAAMSQPGLSVESCRERDQSQAWRLPEVLDLKDDVDDSVLGSIREAIRLDKERVRAELWNADSADKSRLTKKSRDDVASAIDADIRNRMAKLKRKNEQFRQRLADLRKAATETTTAEETTEESTTATAKTTTGTTKTSSVTAKTSKTSTETTPTTTQQVTSKLPTPTGPGELGASVVVNKQLLDQRQLERFERGWKENAFNEYASELISVQRRLQDYRPKDCRNRKYSIEQLPNTSVIMCMHNEAWSVLLRSIHSVLDRAPPALLHEIILVDDFSNRPHLGRPLEDYLAKLGRVRLLRNKKREGLIRSRLVGASVATGQTLTFLDSHIECTDGWLEPLLQRIRDDRRNVAVPTSTLSTKITSASSTSPTSAWLLSMPQRIRQNLSSLAQPVPTPTMAGGLFSIDRSYFDELGRYDEGMEIWGAENLEISFRIWMCGGRIEILPCSIIGHVFRTRSPYSWGEGSGDVLKRNTIRMAEVWMDNFKHIYYRQFNNLLGDYGDVSDRLALRKRLNCHSFRWYLEHVYPEQLRWGNSTRIGVIQSFRLVGGDAWCLDGIRRQGGAEVSLQRCHN</sequence>
<keyword evidence="9" id="KW-0430">Lectin</keyword>
<dbReference type="GO" id="GO:0030246">
    <property type="term" value="F:carbohydrate binding"/>
    <property type="evidence" value="ECO:0007669"/>
    <property type="project" value="UniProtKB-KW"/>
</dbReference>
<feature type="coiled-coil region" evidence="16">
    <location>
        <begin position="749"/>
        <end position="776"/>
    </location>
</feature>
<dbReference type="InterPro" id="IPR035992">
    <property type="entry name" value="Ricin_B-like_lectins"/>
</dbReference>
<dbReference type="GO" id="GO:0000139">
    <property type="term" value="C:Golgi membrane"/>
    <property type="evidence" value="ECO:0007669"/>
    <property type="project" value="UniProtKB-SubCell"/>
</dbReference>
<evidence type="ECO:0000256" key="14">
    <source>
        <dbReference type="ARBA" id="ARBA00023157"/>
    </source>
</evidence>
<dbReference type="SUPFAM" id="SSF53448">
    <property type="entry name" value="Nucleotide-diphospho-sugar transferases"/>
    <property type="match status" value="2"/>
</dbReference>
<reference evidence="21" key="1">
    <citation type="submission" date="2016-11" db="UniProtKB">
        <authorList>
            <consortium name="WormBaseParasite"/>
        </authorList>
    </citation>
    <scope>IDENTIFICATION</scope>
</reference>
<comment type="pathway">
    <text evidence="3">Protein modification; protein glycosylation.</text>
</comment>
<dbReference type="GO" id="GO:0004653">
    <property type="term" value="F:polypeptide N-acetylgalactosaminyltransferase activity"/>
    <property type="evidence" value="ECO:0007669"/>
    <property type="project" value="TreeGrafter"/>
</dbReference>
<feature type="region of interest" description="Disordered" evidence="17">
    <location>
        <begin position="776"/>
        <end position="840"/>
    </location>
</feature>
<keyword evidence="5" id="KW-0328">Glycosyltransferase</keyword>
<evidence type="ECO:0000256" key="15">
    <source>
        <dbReference type="ARBA" id="ARBA00023211"/>
    </source>
</evidence>
<feature type="region of interest" description="Disordered" evidence="17">
    <location>
        <begin position="132"/>
        <end position="196"/>
    </location>
</feature>
<keyword evidence="11 18" id="KW-1133">Transmembrane helix</keyword>
<dbReference type="FunFam" id="3.90.550.10:FF:000021">
    <property type="entry name" value="Polypeptide N-acetylgalactosaminyltransferase"/>
    <property type="match status" value="2"/>
</dbReference>
<evidence type="ECO:0000313" key="21">
    <source>
        <dbReference type="WBParaSite" id="maker-uti_cns_0047786-snap-gene-0.11-mRNA-1"/>
    </source>
</evidence>
<dbReference type="Pfam" id="PF00652">
    <property type="entry name" value="Ricin_B_lectin"/>
    <property type="match status" value="1"/>
</dbReference>
<comment type="cofactor">
    <cofactor evidence="1">
        <name>Mn(2+)</name>
        <dbReference type="ChEBI" id="CHEBI:29035"/>
    </cofactor>
</comment>
<evidence type="ECO:0000256" key="1">
    <source>
        <dbReference type="ARBA" id="ARBA00001936"/>
    </source>
</evidence>
<evidence type="ECO:0000256" key="18">
    <source>
        <dbReference type="SAM" id="Phobius"/>
    </source>
</evidence>
<dbReference type="CDD" id="cd02510">
    <property type="entry name" value="pp-GalNAc-T"/>
    <property type="match status" value="2"/>
</dbReference>
<evidence type="ECO:0000256" key="12">
    <source>
        <dbReference type="ARBA" id="ARBA00023034"/>
    </source>
</evidence>
<feature type="compositionally biased region" description="Low complexity" evidence="17">
    <location>
        <begin position="778"/>
        <end position="829"/>
    </location>
</feature>
<keyword evidence="10" id="KW-0735">Signal-anchor</keyword>
<dbReference type="Gene3D" id="2.80.10.50">
    <property type="match status" value="1"/>
</dbReference>
<dbReference type="SUPFAM" id="SSF50370">
    <property type="entry name" value="Ricin B-like lectins"/>
    <property type="match status" value="1"/>
</dbReference>
<dbReference type="GO" id="GO:0046872">
    <property type="term" value="F:metal ion binding"/>
    <property type="evidence" value="ECO:0007669"/>
    <property type="project" value="UniProtKB-KW"/>
</dbReference>
<evidence type="ECO:0000256" key="16">
    <source>
        <dbReference type="SAM" id="Coils"/>
    </source>
</evidence>
<evidence type="ECO:0000256" key="17">
    <source>
        <dbReference type="SAM" id="MobiDB-lite"/>
    </source>
</evidence>
<dbReference type="PROSITE" id="PS50231">
    <property type="entry name" value="RICIN_B_LECTIN"/>
    <property type="match status" value="1"/>
</dbReference>
<dbReference type="PANTHER" id="PTHR11675:SF131">
    <property type="entry name" value="POLYPEPTIDE N-ACETYLGALACTOSAMINYLTRANSFERASE 9-RELATED"/>
    <property type="match status" value="1"/>
</dbReference>
<dbReference type="Pfam" id="PF00535">
    <property type="entry name" value="Glycos_transf_2"/>
    <property type="match status" value="2"/>
</dbReference>
<evidence type="ECO:0000256" key="9">
    <source>
        <dbReference type="ARBA" id="ARBA00022734"/>
    </source>
</evidence>
<keyword evidence="20" id="KW-1185">Reference proteome</keyword>
<evidence type="ECO:0000256" key="4">
    <source>
        <dbReference type="ARBA" id="ARBA00005680"/>
    </source>
</evidence>
<evidence type="ECO:0000256" key="2">
    <source>
        <dbReference type="ARBA" id="ARBA00004323"/>
    </source>
</evidence>
<evidence type="ECO:0000256" key="11">
    <source>
        <dbReference type="ARBA" id="ARBA00022989"/>
    </source>
</evidence>
<evidence type="ECO:0000256" key="7">
    <source>
        <dbReference type="ARBA" id="ARBA00022692"/>
    </source>
</evidence>
<dbReference type="AlphaFoldDB" id="A0A1I8JHR6"/>